<dbReference type="Proteomes" id="UP001374579">
    <property type="component" value="Unassembled WGS sequence"/>
</dbReference>
<evidence type="ECO:0000313" key="3">
    <source>
        <dbReference type="EMBL" id="KAK7112672.1"/>
    </source>
</evidence>
<accession>A0AAN9BVI9</accession>
<keyword evidence="2" id="KW-1133">Transmembrane helix</keyword>
<dbReference type="InterPro" id="IPR016719">
    <property type="entry name" value="CAMLG"/>
</dbReference>
<name>A0AAN9BVI9_9CAEN</name>
<dbReference type="EMBL" id="JBAMIC010000002">
    <property type="protein sequence ID" value="KAK7112672.1"/>
    <property type="molecule type" value="Genomic_DNA"/>
</dbReference>
<feature type="compositionally biased region" description="Basic and acidic residues" evidence="1">
    <location>
        <begin position="73"/>
        <end position="82"/>
    </location>
</feature>
<evidence type="ECO:0000256" key="1">
    <source>
        <dbReference type="SAM" id="MobiDB-lite"/>
    </source>
</evidence>
<dbReference type="GO" id="GO:0071816">
    <property type="term" value="P:tail-anchored membrane protein insertion into ER membrane"/>
    <property type="evidence" value="ECO:0007669"/>
    <property type="project" value="TreeGrafter"/>
</dbReference>
<evidence type="ECO:0008006" key="5">
    <source>
        <dbReference type="Google" id="ProtNLM"/>
    </source>
</evidence>
<proteinExistence type="predicted"/>
<sequence length="264" mass="28820">MADAEARREARRRKILQNSENRLNRVLGNSEVVENEPAKSLDGIPSFGLQQDSSGNAFNSSSLLGCPLPVEDPTNRIKRTSETTEPIESEASAASVRQRTQRTTPANDQQPAPKVTTEANGPGKSFPGTSTHGNGLESIPGIGKEVSADTDPVKVLDLMRCGGCLLTAFFTRWALSFGLGILFFELVLVPFILLEGSLYYFQTMHMKDIQLPHRSSMISYALLLSGMKPEVITKYNAIMGYISAGSEDFALYLFTFLLSHAVIA</sequence>
<reference evidence="3 4" key="1">
    <citation type="submission" date="2024-02" db="EMBL/GenBank/DDBJ databases">
        <title>Chromosome-scale genome assembly of the rough periwinkle Littorina saxatilis.</title>
        <authorList>
            <person name="De Jode A."/>
            <person name="Faria R."/>
            <person name="Formenti G."/>
            <person name="Sims Y."/>
            <person name="Smith T.P."/>
            <person name="Tracey A."/>
            <person name="Wood J.M.D."/>
            <person name="Zagrodzka Z.B."/>
            <person name="Johannesson K."/>
            <person name="Butlin R.K."/>
            <person name="Leder E.H."/>
        </authorList>
    </citation>
    <scope>NUCLEOTIDE SEQUENCE [LARGE SCALE GENOMIC DNA]</scope>
    <source>
        <strain evidence="3">Snail1</strain>
        <tissue evidence="3">Muscle</tissue>
    </source>
</reference>
<feature type="compositionally biased region" description="Polar residues" evidence="1">
    <location>
        <begin position="48"/>
        <end position="63"/>
    </location>
</feature>
<keyword evidence="4" id="KW-1185">Reference proteome</keyword>
<keyword evidence="2" id="KW-0472">Membrane</keyword>
<organism evidence="3 4">
    <name type="scientific">Littorina saxatilis</name>
    <dbReference type="NCBI Taxonomy" id="31220"/>
    <lineage>
        <taxon>Eukaryota</taxon>
        <taxon>Metazoa</taxon>
        <taxon>Spiralia</taxon>
        <taxon>Lophotrochozoa</taxon>
        <taxon>Mollusca</taxon>
        <taxon>Gastropoda</taxon>
        <taxon>Caenogastropoda</taxon>
        <taxon>Littorinimorpha</taxon>
        <taxon>Littorinoidea</taxon>
        <taxon>Littorinidae</taxon>
        <taxon>Littorina</taxon>
    </lineage>
</organism>
<feature type="transmembrane region" description="Helical" evidence="2">
    <location>
        <begin position="173"/>
        <end position="201"/>
    </location>
</feature>
<comment type="caution">
    <text evidence="3">The sequence shown here is derived from an EMBL/GenBank/DDBJ whole genome shotgun (WGS) entry which is preliminary data.</text>
</comment>
<dbReference type="AlphaFoldDB" id="A0AAN9BVI9"/>
<protein>
    <recommendedName>
        <fullName evidence="5">Calcium signal-modulating cyclophilin ligand</fullName>
    </recommendedName>
</protein>
<evidence type="ECO:0000256" key="2">
    <source>
        <dbReference type="SAM" id="Phobius"/>
    </source>
</evidence>
<feature type="region of interest" description="Disordered" evidence="1">
    <location>
        <begin position="28"/>
        <end position="143"/>
    </location>
</feature>
<gene>
    <name evidence="3" type="ORF">V1264_012091</name>
</gene>
<dbReference type="Pfam" id="PF14963">
    <property type="entry name" value="Get2_like"/>
    <property type="match status" value="1"/>
</dbReference>
<feature type="compositionally biased region" description="Polar residues" evidence="1">
    <location>
        <begin position="95"/>
        <end position="110"/>
    </location>
</feature>
<dbReference type="GO" id="GO:0043529">
    <property type="term" value="C:GET complex"/>
    <property type="evidence" value="ECO:0007669"/>
    <property type="project" value="TreeGrafter"/>
</dbReference>
<keyword evidence="2" id="KW-0812">Transmembrane</keyword>
<evidence type="ECO:0000313" key="4">
    <source>
        <dbReference type="Proteomes" id="UP001374579"/>
    </source>
</evidence>
<dbReference type="PANTHER" id="PTHR15026">
    <property type="entry name" value="CALCIUM-SIGNAL MODULATING CYCLOPHILIN LIGAND CAML"/>
    <property type="match status" value="1"/>
</dbReference>
<dbReference type="PANTHER" id="PTHR15026:SF0">
    <property type="entry name" value="GUIDED ENTRY OF TAIL-ANCHORED PROTEINS FACTOR CAMLG"/>
    <property type="match status" value="1"/>
</dbReference>